<dbReference type="RefSeq" id="WP_006688680.1">
    <property type="nucleotide sequence ID" value="NC_010503.1"/>
</dbReference>
<evidence type="ECO:0000256" key="5">
    <source>
        <dbReference type="ARBA" id="ARBA00010185"/>
    </source>
</evidence>
<evidence type="ECO:0000256" key="2">
    <source>
        <dbReference type="ARBA" id="ARBA00004651"/>
    </source>
</evidence>
<evidence type="ECO:0000313" key="20">
    <source>
        <dbReference type="EMBL" id="ACA33266.1"/>
    </source>
</evidence>
<keyword evidence="12 18" id="KW-0548">Nucleotidyltransferase</keyword>
<dbReference type="GO" id="GO:0005886">
    <property type="term" value="C:plasma membrane"/>
    <property type="evidence" value="ECO:0007669"/>
    <property type="project" value="UniProtKB-SubCell"/>
</dbReference>
<evidence type="ECO:0000256" key="19">
    <source>
        <dbReference type="SAM" id="Phobius"/>
    </source>
</evidence>
<keyword evidence="8" id="KW-1003">Cell membrane</keyword>
<dbReference type="UniPathway" id="UPA00557">
    <property type="reaction ID" value="UER00614"/>
</dbReference>
<feature type="transmembrane region" description="Helical" evidence="19">
    <location>
        <begin position="53"/>
        <end position="75"/>
    </location>
</feature>
<evidence type="ECO:0000256" key="8">
    <source>
        <dbReference type="ARBA" id="ARBA00022475"/>
    </source>
</evidence>
<evidence type="ECO:0000256" key="13">
    <source>
        <dbReference type="ARBA" id="ARBA00022989"/>
    </source>
</evidence>
<feature type="transmembrane region" description="Helical" evidence="19">
    <location>
        <begin position="20"/>
        <end position="38"/>
    </location>
</feature>
<gene>
    <name evidence="20" type="primary">cdsA</name>
    <name evidence="20" type="ordered locus">UPA3_0541</name>
</gene>
<keyword evidence="16" id="KW-0594">Phospholipid biosynthesis</keyword>
<organism evidence="20 21">
    <name type="scientific">Ureaplasma parvum serovar 3 (strain ATCC 27815 / 27 / NCTC 11736)</name>
    <dbReference type="NCBI Taxonomy" id="505682"/>
    <lineage>
        <taxon>Bacteria</taxon>
        <taxon>Bacillati</taxon>
        <taxon>Mycoplasmatota</taxon>
        <taxon>Mycoplasmoidales</taxon>
        <taxon>Mycoplasmoidaceae</taxon>
        <taxon>Ureaplasma</taxon>
    </lineage>
</organism>
<dbReference type="GeneID" id="29672209"/>
<evidence type="ECO:0000256" key="15">
    <source>
        <dbReference type="ARBA" id="ARBA00023136"/>
    </source>
</evidence>
<dbReference type="Pfam" id="PF01148">
    <property type="entry name" value="CTP_transf_1"/>
    <property type="match status" value="1"/>
</dbReference>
<dbReference type="AlphaFoldDB" id="A0A2C9DZ36"/>
<evidence type="ECO:0000313" key="21">
    <source>
        <dbReference type="Proteomes" id="UP000002162"/>
    </source>
</evidence>
<evidence type="ECO:0000256" key="17">
    <source>
        <dbReference type="ARBA" id="ARBA00023264"/>
    </source>
</evidence>
<dbReference type="GO" id="GO:0016024">
    <property type="term" value="P:CDP-diacylglycerol biosynthetic process"/>
    <property type="evidence" value="ECO:0007669"/>
    <property type="project" value="UniProtKB-UniPathway"/>
</dbReference>
<dbReference type="HOGENOM" id="CLU_037294_2_0_14"/>
<dbReference type="PANTHER" id="PTHR46382">
    <property type="entry name" value="PHOSPHATIDATE CYTIDYLYLTRANSFERASE"/>
    <property type="match status" value="1"/>
</dbReference>
<reference evidence="20 21" key="1">
    <citation type="submission" date="2008-02" db="EMBL/GenBank/DDBJ databases">
        <title>Genome sequence of Ureaplasma parvum serovar 3.</title>
        <authorList>
            <person name="Methe B.A."/>
            <person name="Glass J."/>
            <person name="Waites K."/>
            <person name="Shrivastava S."/>
        </authorList>
    </citation>
    <scope>NUCLEOTIDE SEQUENCE [LARGE SCALE GENOMIC DNA]</scope>
    <source>
        <strain evidence="21">ATCC 27815 / 27 / NCTC 11736</strain>
    </source>
</reference>
<keyword evidence="13 19" id="KW-1133">Transmembrane helix</keyword>
<evidence type="ECO:0000256" key="6">
    <source>
        <dbReference type="ARBA" id="ARBA00012487"/>
    </source>
</evidence>
<keyword evidence="15 19" id="KW-0472">Membrane</keyword>
<feature type="transmembrane region" description="Helical" evidence="19">
    <location>
        <begin position="129"/>
        <end position="154"/>
    </location>
</feature>
<comment type="catalytic activity">
    <reaction evidence="1 18">
        <text>a 1,2-diacyl-sn-glycero-3-phosphate + CTP + H(+) = a CDP-1,2-diacyl-sn-glycerol + diphosphate</text>
        <dbReference type="Rhea" id="RHEA:16229"/>
        <dbReference type="ChEBI" id="CHEBI:15378"/>
        <dbReference type="ChEBI" id="CHEBI:33019"/>
        <dbReference type="ChEBI" id="CHEBI:37563"/>
        <dbReference type="ChEBI" id="CHEBI:58332"/>
        <dbReference type="ChEBI" id="CHEBI:58608"/>
        <dbReference type="EC" id="2.7.7.41"/>
    </reaction>
</comment>
<dbReference type="KEGG" id="upa:UPA3_0541"/>
<dbReference type="InterPro" id="IPR000374">
    <property type="entry name" value="PC_trans"/>
</dbReference>
<evidence type="ECO:0000256" key="10">
    <source>
        <dbReference type="ARBA" id="ARBA00022679"/>
    </source>
</evidence>
<keyword evidence="14" id="KW-0443">Lipid metabolism</keyword>
<dbReference type="EMBL" id="CP000942">
    <property type="protein sequence ID" value="ACA33266.1"/>
    <property type="molecule type" value="Genomic_DNA"/>
</dbReference>
<feature type="transmembrane region" description="Helical" evidence="19">
    <location>
        <begin position="289"/>
        <end position="313"/>
    </location>
</feature>
<comment type="pathway">
    <text evidence="4">Lipid metabolism.</text>
</comment>
<keyword evidence="9" id="KW-0444">Lipid biosynthesis</keyword>
<evidence type="ECO:0000256" key="3">
    <source>
        <dbReference type="ARBA" id="ARBA00005119"/>
    </source>
</evidence>
<feature type="transmembrane region" description="Helical" evidence="19">
    <location>
        <begin position="87"/>
        <end position="109"/>
    </location>
</feature>
<keyword evidence="11 18" id="KW-0812">Transmembrane</keyword>
<evidence type="ECO:0000256" key="14">
    <source>
        <dbReference type="ARBA" id="ARBA00023098"/>
    </source>
</evidence>
<feature type="transmembrane region" description="Helical" evidence="19">
    <location>
        <begin position="161"/>
        <end position="182"/>
    </location>
</feature>
<comment type="subcellular location">
    <subcellularLocation>
        <location evidence="2">Cell membrane</location>
        <topology evidence="2">Multi-pass membrane protein</topology>
    </subcellularLocation>
</comment>
<evidence type="ECO:0000256" key="7">
    <source>
        <dbReference type="ARBA" id="ARBA00019373"/>
    </source>
</evidence>
<sequence length="378" mass="43612">MISVNKINEKTKNTFFKRFYSSIFIFLYLLIYFVLALLADRNYNWTPLINNLYIQQGIAIVLLIWLLPLICIGSYEMNKVIFDNNKITLIILTIVFNICIYTTTISYFIYQYEFLNIKYLLTINYHYVIKLFGACLGCSYFVTLVILFFFLAFLKKINFKNCLYTILIFSFLSGFFIGLLYFTFIRSWITSLLLMMIVFLSDTFAYVGGVLFGKTKLAPKISPNKTVEGLIFGLVIATIVIMLIIFGLSYVPIKPKNGIVLKSQNVLYNIFGLDFSSSNEKNLTLHKQALWWICTIVAFLFLSLISTSGDLVFSAIKRNYHTKDYSNLIPGHGGLLDRIDSHSFVISIMFIFTLLITGSLQDENLFPNIQKFFIQLIV</sequence>
<comment type="similarity">
    <text evidence="5 18">Belongs to the CDS family.</text>
</comment>
<keyword evidence="10 18" id="KW-0808">Transferase</keyword>
<feature type="transmembrane region" description="Helical" evidence="19">
    <location>
        <begin position="344"/>
        <end position="361"/>
    </location>
</feature>
<keyword evidence="17" id="KW-1208">Phospholipid metabolism</keyword>
<evidence type="ECO:0000256" key="1">
    <source>
        <dbReference type="ARBA" id="ARBA00001698"/>
    </source>
</evidence>
<dbReference type="GO" id="GO:0004605">
    <property type="term" value="F:phosphatidate cytidylyltransferase activity"/>
    <property type="evidence" value="ECO:0007669"/>
    <property type="project" value="UniProtKB-EC"/>
</dbReference>
<evidence type="ECO:0000256" key="9">
    <source>
        <dbReference type="ARBA" id="ARBA00022516"/>
    </source>
</evidence>
<evidence type="ECO:0000256" key="16">
    <source>
        <dbReference type="ARBA" id="ARBA00023209"/>
    </source>
</evidence>
<comment type="pathway">
    <text evidence="3 18">Phospholipid metabolism; CDP-diacylglycerol biosynthesis; CDP-diacylglycerol from sn-glycerol 3-phosphate: step 3/3.</text>
</comment>
<evidence type="ECO:0000256" key="12">
    <source>
        <dbReference type="ARBA" id="ARBA00022695"/>
    </source>
</evidence>
<dbReference type="EC" id="2.7.7.41" evidence="6 18"/>
<dbReference type="Proteomes" id="UP000002162">
    <property type="component" value="Chromosome"/>
</dbReference>
<dbReference type="PROSITE" id="PS01315">
    <property type="entry name" value="CDS"/>
    <property type="match status" value="1"/>
</dbReference>
<feature type="transmembrane region" description="Helical" evidence="19">
    <location>
        <begin position="188"/>
        <end position="209"/>
    </location>
</feature>
<proteinExistence type="inferred from homology"/>
<feature type="transmembrane region" description="Helical" evidence="19">
    <location>
        <begin position="230"/>
        <end position="253"/>
    </location>
</feature>
<dbReference type="PANTHER" id="PTHR46382:SF1">
    <property type="entry name" value="PHOSPHATIDATE CYTIDYLYLTRANSFERASE"/>
    <property type="match status" value="1"/>
</dbReference>
<protein>
    <recommendedName>
        <fullName evidence="7 18">Phosphatidate cytidylyltransferase</fullName>
        <ecNumber evidence="6 18">2.7.7.41</ecNumber>
    </recommendedName>
</protein>
<evidence type="ECO:0000256" key="18">
    <source>
        <dbReference type="RuleBase" id="RU003938"/>
    </source>
</evidence>
<evidence type="ECO:0000256" key="4">
    <source>
        <dbReference type="ARBA" id="ARBA00005189"/>
    </source>
</evidence>
<name>A0A2C9DZ36_UREP2</name>
<accession>A0A2C9DZ36</accession>
<evidence type="ECO:0000256" key="11">
    <source>
        <dbReference type="ARBA" id="ARBA00022692"/>
    </source>
</evidence>